<protein>
    <recommendedName>
        <fullName evidence="4">TonB protein C-terminal</fullName>
    </recommendedName>
</protein>
<dbReference type="STRING" id="593133.SAMN04488006_0973"/>
<dbReference type="EMBL" id="FOZP01000002">
    <property type="protein sequence ID" value="SFS38845.1"/>
    <property type="molecule type" value="Genomic_DNA"/>
</dbReference>
<name>A0A1I6PFK1_9FLAO</name>
<keyword evidence="3" id="KW-1185">Reference proteome</keyword>
<sequence>MKKAKLFLVAFAIGTLGLFANNEETPSVSKDEIRKQIIELLETSTTDVAAEISVNITFTFNTEGEIVVLKVASIDKEILNFVRENVNGQKIENPGKVKRQYTMPISIVTK</sequence>
<evidence type="ECO:0000313" key="3">
    <source>
        <dbReference type="Proteomes" id="UP000199312"/>
    </source>
</evidence>
<feature type="signal peptide" evidence="1">
    <location>
        <begin position="1"/>
        <end position="20"/>
    </location>
</feature>
<evidence type="ECO:0000313" key="2">
    <source>
        <dbReference type="EMBL" id="SFS38845.1"/>
    </source>
</evidence>
<reference evidence="3" key="1">
    <citation type="submission" date="2016-10" db="EMBL/GenBank/DDBJ databases">
        <authorList>
            <person name="Varghese N."/>
            <person name="Submissions S."/>
        </authorList>
    </citation>
    <scope>NUCLEOTIDE SEQUENCE [LARGE SCALE GENOMIC DNA]</scope>
    <source>
        <strain evidence="3">DSM 24450</strain>
    </source>
</reference>
<dbReference type="AlphaFoldDB" id="A0A1I6PFK1"/>
<organism evidence="2 3">
    <name type="scientific">Lutibacter maritimus</name>
    <dbReference type="NCBI Taxonomy" id="593133"/>
    <lineage>
        <taxon>Bacteria</taxon>
        <taxon>Pseudomonadati</taxon>
        <taxon>Bacteroidota</taxon>
        <taxon>Flavobacteriia</taxon>
        <taxon>Flavobacteriales</taxon>
        <taxon>Flavobacteriaceae</taxon>
        <taxon>Lutibacter</taxon>
    </lineage>
</organism>
<evidence type="ECO:0000256" key="1">
    <source>
        <dbReference type="SAM" id="SignalP"/>
    </source>
</evidence>
<accession>A0A1I6PFK1</accession>
<proteinExistence type="predicted"/>
<dbReference type="OrthoDB" id="1446130at2"/>
<feature type="chain" id="PRO_5011539089" description="TonB protein C-terminal" evidence="1">
    <location>
        <begin position="21"/>
        <end position="110"/>
    </location>
</feature>
<evidence type="ECO:0008006" key="4">
    <source>
        <dbReference type="Google" id="ProtNLM"/>
    </source>
</evidence>
<gene>
    <name evidence="2" type="ORF">SAMN04488006_0973</name>
</gene>
<dbReference type="RefSeq" id="WP_090223389.1">
    <property type="nucleotide sequence ID" value="NZ_FOZP01000002.1"/>
</dbReference>
<dbReference type="Proteomes" id="UP000199312">
    <property type="component" value="Unassembled WGS sequence"/>
</dbReference>
<keyword evidence="1" id="KW-0732">Signal</keyword>